<feature type="domain" description="DRBM" evidence="2">
    <location>
        <begin position="5"/>
        <end position="77"/>
    </location>
</feature>
<keyword evidence="1" id="KW-0694">RNA-binding</keyword>
<accession>A0A1J8R4W1</accession>
<evidence type="ECO:0000313" key="3">
    <source>
        <dbReference type="EMBL" id="OJA20681.1"/>
    </source>
</evidence>
<dbReference type="PROSITE" id="PS50137">
    <property type="entry name" value="DS_RBD"/>
    <property type="match status" value="1"/>
</dbReference>
<name>A0A1J8R4W1_9AGAM</name>
<dbReference type="InterPro" id="IPR014720">
    <property type="entry name" value="dsRBD_dom"/>
</dbReference>
<dbReference type="GO" id="GO:0003723">
    <property type="term" value="F:RNA binding"/>
    <property type="evidence" value="ECO:0007669"/>
    <property type="project" value="UniProtKB-UniRule"/>
</dbReference>
<dbReference type="AlphaFoldDB" id="A0A1J8R4W1"/>
<evidence type="ECO:0000313" key="4">
    <source>
        <dbReference type="Proteomes" id="UP000183567"/>
    </source>
</evidence>
<proteinExistence type="predicted"/>
<evidence type="ECO:0000256" key="1">
    <source>
        <dbReference type="PROSITE-ProRule" id="PRU00266"/>
    </source>
</evidence>
<protein>
    <recommendedName>
        <fullName evidence="2">DRBM domain-containing protein</fullName>
    </recommendedName>
</protein>
<dbReference type="Pfam" id="PF00035">
    <property type="entry name" value="dsrm"/>
    <property type="match status" value="1"/>
</dbReference>
<organism evidence="3 4">
    <name type="scientific">Rhizopogon vesiculosus</name>
    <dbReference type="NCBI Taxonomy" id="180088"/>
    <lineage>
        <taxon>Eukaryota</taxon>
        <taxon>Fungi</taxon>
        <taxon>Dikarya</taxon>
        <taxon>Basidiomycota</taxon>
        <taxon>Agaricomycotina</taxon>
        <taxon>Agaricomycetes</taxon>
        <taxon>Agaricomycetidae</taxon>
        <taxon>Boletales</taxon>
        <taxon>Suillineae</taxon>
        <taxon>Rhizopogonaceae</taxon>
        <taxon>Rhizopogon</taxon>
    </lineage>
</organism>
<dbReference type="EMBL" id="LVVM01000454">
    <property type="protein sequence ID" value="OJA20681.1"/>
    <property type="molecule type" value="Genomic_DNA"/>
</dbReference>
<dbReference type="Gene3D" id="3.30.160.20">
    <property type="match status" value="1"/>
</dbReference>
<sequence length="81" mass="9133">MSTRHPRTSLNNVLQNMYGANVLAHTRWEFKESSSPNSPTWEASFYIDDMNYGTALANTKGAAQDEAARIAYDNLKREGYS</sequence>
<reference evidence="3 4" key="1">
    <citation type="submission" date="2016-03" db="EMBL/GenBank/DDBJ databases">
        <title>Comparative genomics of the ectomycorrhizal sister species Rhizopogon vinicolor and Rhizopogon vesiculosus (Basidiomycota: Boletales) reveals a divergence of the mating type B locus.</title>
        <authorList>
            <person name="Mujic A.B."/>
            <person name="Kuo A."/>
            <person name="Tritt A."/>
            <person name="Lipzen A."/>
            <person name="Chen C."/>
            <person name="Johnson J."/>
            <person name="Sharma A."/>
            <person name="Barry K."/>
            <person name="Grigoriev I.V."/>
            <person name="Spatafora J.W."/>
        </authorList>
    </citation>
    <scope>NUCLEOTIDE SEQUENCE [LARGE SCALE GENOMIC DNA]</scope>
    <source>
        <strain evidence="3 4">AM-OR11-056</strain>
    </source>
</reference>
<comment type="caution">
    <text evidence="3">The sequence shown here is derived from an EMBL/GenBank/DDBJ whole genome shotgun (WGS) entry which is preliminary data.</text>
</comment>
<evidence type="ECO:0000259" key="2">
    <source>
        <dbReference type="PROSITE" id="PS50137"/>
    </source>
</evidence>
<keyword evidence="4" id="KW-1185">Reference proteome</keyword>
<dbReference type="SUPFAM" id="SSF54768">
    <property type="entry name" value="dsRNA-binding domain-like"/>
    <property type="match status" value="1"/>
</dbReference>
<gene>
    <name evidence="3" type="primary">RVUP31</name>
    <name evidence="3" type="ORF">AZE42_03107</name>
</gene>
<dbReference type="Proteomes" id="UP000183567">
    <property type="component" value="Unassembled WGS sequence"/>
</dbReference>
<dbReference type="OrthoDB" id="112668at2759"/>